<dbReference type="AlphaFoldDB" id="A0A4Q0Q6H5"/>
<evidence type="ECO:0000313" key="1">
    <source>
        <dbReference type="EMBL" id="RXG83869.1"/>
    </source>
</evidence>
<evidence type="ECO:0000313" key="2">
    <source>
        <dbReference type="Proteomes" id="UP000290174"/>
    </source>
</evidence>
<reference evidence="1 2" key="1">
    <citation type="submission" date="2018-11" db="EMBL/GenBank/DDBJ databases">
        <title>Bradyrhizobium sp. nov., isolated from effective nodules of peanut in China.</title>
        <authorList>
            <person name="Li Y."/>
        </authorList>
    </citation>
    <scope>NUCLEOTIDE SEQUENCE [LARGE SCALE GENOMIC DNA]</scope>
    <source>
        <strain evidence="1 2">CCBAU 51770</strain>
    </source>
</reference>
<name>A0A4Q0Q6H5_9BRAD</name>
<dbReference type="EMBL" id="RKMK01000090">
    <property type="protein sequence ID" value="RXG83869.1"/>
    <property type="molecule type" value="Genomic_DNA"/>
</dbReference>
<comment type="caution">
    <text evidence="1">The sequence shown here is derived from an EMBL/GenBank/DDBJ whole genome shotgun (WGS) entry which is preliminary data.</text>
</comment>
<accession>A0A4Q0Q6H5</accession>
<protein>
    <submittedName>
        <fullName evidence="1">Uncharacterized protein</fullName>
    </submittedName>
</protein>
<proteinExistence type="predicted"/>
<dbReference type="Proteomes" id="UP000290174">
    <property type="component" value="Unassembled WGS sequence"/>
</dbReference>
<sequence>MRAYLDTACTNSGGGKIDDDVIGVISDYQRDAVANLTLISRSIDDTDETLWFQPREAYDVAFKAHTSLSGRSRLCFVISS</sequence>
<gene>
    <name evidence="1" type="ORF">EAS61_40670</name>
</gene>
<organism evidence="1 2">
    <name type="scientific">Bradyrhizobium zhanjiangense</name>
    <dbReference type="NCBI Taxonomy" id="1325107"/>
    <lineage>
        <taxon>Bacteria</taxon>
        <taxon>Pseudomonadati</taxon>
        <taxon>Pseudomonadota</taxon>
        <taxon>Alphaproteobacteria</taxon>
        <taxon>Hyphomicrobiales</taxon>
        <taxon>Nitrobacteraceae</taxon>
        <taxon>Bradyrhizobium</taxon>
    </lineage>
</organism>